<protein>
    <submittedName>
        <fullName evidence="9">Permease</fullName>
    </submittedName>
</protein>
<reference evidence="9 10" key="1">
    <citation type="submission" date="2019-06" db="EMBL/GenBank/DDBJ databases">
        <title>Whole genome shotgun sequence of Kocuria varians NBRC 15358.</title>
        <authorList>
            <person name="Hosoyama A."/>
            <person name="Uohara A."/>
            <person name="Ohji S."/>
            <person name="Ichikawa N."/>
        </authorList>
    </citation>
    <scope>NUCLEOTIDE SEQUENCE [LARGE SCALE GENOMIC DNA]</scope>
    <source>
        <strain evidence="9 10">NBRC 15358</strain>
    </source>
</reference>
<evidence type="ECO:0000256" key="2">
    <source>
        <dbReference type="ARBA" id="ARBA00007362"/>
    </source>
</evidence>
<proteinExistence type="inferred from homology"/>
<dbReference type="RefSeq" id="WP_141268468.1">
    <property type="nucleotide sequence ID" value="NZ_BJNW01000001.1"/>
</dbReference>
<feature type="transmembrane region" description="Helical" evidence="7">
    <location>
        <begin position="247"/>
        <end position="267"/>
    </location>
</feature>
<feature type="transmembrane region" description="Helical" evidence="7">
    <location>
        <begin position="273"/>
        <end position="292"/>
    </location>
</feature>
<dbReference type="InterPro" id="IPR050638">
    <property type="entry name" value="AA-Vitamin_Transporters"/>
</dbReference>
<keyword evidence="5 7" id="KW-0472">Membrane</keyword>
<organism evidence="9 10">
    <name type="scientific">Kocuria varians</name>
    <name type="common">Micrococcus varians</name>
    <dbReference type="NCBI Taxonomy" id="1272"/>
    <lineage>
        <taxon>Bacteria</taxon>
        <taxon>Bacillati</taxon>
        <taxon>Actinomycetota</taxon>
        <taxon>Actinomycetes</taxon>
        <taxon>Micrococcales</taxon>
        <taxon>Micrococcaceae</taxon>
        <taxon>Kocuria</taxon>
    </lineage>
</organism>
<dbReference type="InterPro" id="IPR037185">
    <property type="entry name" value="EmrE-like"/>
</dbReference>
<dbReference type="SUPFAM" id="SSF103481">
    <property type="entry name" value="Multidrug resistance efflux transporter EmrE"/>
    <property type="match status" value="1"/>
</dbReference>
<feature type="transmembrane region" description="Helical" evidence="7">
    <location>
        <begin position="156"/>
        <end position="175"/>
    </location>
</feature>
<feature type="transmembrane region" description="Helical" evidence="7">
    <location>
        <begin position="187"/>
        <end position="208"/>
    </location>
</feature>
<keyword evidence="4 7" id="KW-1133">Transmembrane helix</keyword>
<feature type="region of interest" description="Disordered" evidence="6">
    <location>
        <begin position="297"/>
        <end position="336"/>
    </location>
</feature>
<feature type="transmembrane region" description="Helical" evidence="7">
    <location>
        <begin position="66"/>
        <end position="85"/>
    </location>
</feature>
<dbReference type="PANTHER" id="PTHR32322">
    <property type="entry name" value="INNER MEMBRANE TRANSPORTER"/>
    <property type="match status" value="1"/>
</dbReference>
<dbReference type="OrthoDB" id="9787117at2"/>
<keyword evidence="10" id="KW-1185">Reference proteome</keyword>
<comment type="similarity">
    <text evidence="2">Belongs to the EamA transporter family.</text>
</comment>
<comment type="subcellular location">
    <subcellularLocation>
        <location evidence="1">Membrane</location>
        <topology evidence="1">Multi-pass membrane protein</topology>
    </subcellularLocation>
</comment>
<evidence type="ECO:0000259" key="8">
    <source>
        <dbReference type="Pfam" id="PF00892"/>
    </source>
</evidence>
<feature type="transmembrane region" description="Helical" evidence="7">
    <location>
        <begin position="124"/>
        <end position="144"/>
    </location>
</feature>
<evidence type="ECO:0000256" key="5">
    <source>
        <dbReference type="ARBA" id="ARBA00023136"/>
    </source>
</evidence>
<dbReference type="Pfam" id="PF00892">
    <property type="entry name" value="EamA"/>
    <property type="match status" value="2"/>
</dbReference>
<evidence type="ECO:0000313" key="9">
    <source>
        <dbReference type="EMBL" id="GEC97918.1"/>
    </source>
</evidence>
<dbReference type="GO" id="GO:0016020">
    <property type="term" value="C:membrane"/>
    <property type="evidence" value="ECO:0007669"/>
    <property type="project" value="UniProtKB-SubCell"/>
</dbReference>
<evidence type="ECO:0000256" key="6">
    <source>
        <dbReference type="SAM" id="MobiDB-lite"/>
    </source>
</evidence>
<dbReference type="InterPro" id="IPR000620">
    <property type="entry name" value="EamA_dom"/>
</dbReference>
<comment type="caution">
    <text evidence="9">The sequence shown here is derived from an EMBL/GenBank/DDBJ whole genome shotgun (WGS) entry which is preliminary data.</text>
</comment>
<feature type="transmembrane region" description="Helical" evidence="7">
    <location>
        <begin position="91"/>
        <end position="112"/>
    </location>
</feature>
<feature type="domain" description="EamA" evidence="8">
    <location>
        <begin position="156"/>
        <end position="289"/>
    </location>
</feature>
<dbReference type="PANTHER" id="PTHR32322:SF2">
    <property type="entry name" value="EAMA DOMAIN-CONTAINING PROTEIN"/>
    <property type="match status" value="1"/>
</dbReference>
<feature type="transmembrane region" description="Helical" evidence="7">
    <location>
        <begin position="220"/>
        <end position="240"/>
    </location>
</feature>
<feature type="compositionally biased region" description="Low complexity" evidence="6">
    <location>
        <begin position="313"/>
        <end position="336"/>
    </location>
</feature>
<evidence type="ECO:0000256" key="1">
    <source>
        <dbReference type="ARBA" id="ARBA00004141"/>
    </source>
</evidence>
<evidence type="ECO:0000256" key="3">
    <source>
        <dbReference type="ARBA" id="ARBA00022692"/>
    </source>
</evidence>
<evidence type="ECO:0000313" key="10">
    <source>
        <dbReference type="Proteomes" id="UP000315730"/>
    </source>
</evidence>
<name>A0A4Y4CYA1_KOCVA</name>
<feature type="transmembrane region" description="Helical" evidence="7">
    <location>
        <begin position="35"/>
        <end position="54"/>
    </location>
</feature>
<keyword evidence="3 7" id="KW-0812">Transmembrane</keyword>
<dbReference type="STRING" id="1272.GCA_900014985_00120"/>
<sequence>MNRQRAVGLAAITLTAVLWGTTGTAATFAPGVGPLAIGAAALGIGGLLQAVIALPSLRREGRSLRSSAETVLLGAVSVAVYPLAFYSSMHLAGVAIGSVISLASAPLASGVLDRLVDRVPLDRWWALSAVLGVTGSVMLCPATMESGAGLSAGTVWGMLLGLVAGASYAGYSWAVHRLLGRGIGRGAAMGSVFGAGGLLLVPVLLATGAPLLASAQNFSVAAYMALVPMFCGYVLFGFGLTCVPASTATTVTLLEPAVATVLAVLVVGERLNALGWAGLAVIGAVLVVLVCAPSSPRTPPLADAPGTTPPGPASSSAASSSRPTTTPRRPAALPPA</sequence>
<dbReference type="Proteomes" id="UP000315730">
    <property type="component" value="Unassembled WGS sequence"/>
</dbReference>
<feature type="domain" description="EamA" evidence="8">
    <location>
        <begin position="8"/>
        <end position="139"/>
    </location>
</feature>
<gene>
    <name evidence="9" type="ORF">KVA01_00730</name>
</gene>
<evidence type="ECO:0000256" key="4">
    <source>
        <dbReference type="ARBA" id="ARBA00022989"/>
    </source>
</evidence>
<accession>A0A4Y4CYA1</accession>
<dbReference type="AlphaFoldDB" id="A0A4Y4CYA1"/>
<dbReference type="EMBL" id="BJNW01000001">
    <property type="protein sequence ID" value="GEC97918.1"/>
    <property type="molecule type" value="Genomic_DNA"/>
</dbReference>
<evidence type="ECO:0000256" key="7">
    <source>
        <dbReference type="SAM" id="Phobius"/>
    </source>
</evidence>